<dbReference type="PRINTS" id="PR00080">
    <property type="entry name" value="SDRFAMILY"/>
</dbReference>
<evidence type="ECO:0000313" key="6">
    <source>
        <dbReference type="Proteomes" id="UP001346149"/>
    </source>
</evidence>
<dbReference type="Pfam" id="PF00106">
    <property type="entry name" value="adh_short"/>
    <property type="match status" value="1"/>
</dbReference>
<dbReference type="GO" id="GO:0045703">
    <property type="term" value="F:ketoreductase activity"/>
    <property type="evidence" value="ECO:0007669"/>
    <property type="project" value="TreeGrafter"/>
</dbReference>
<dbReference type="InterPro" id="IPR002347">
    <property type="entry name" value="SDR_fam"/>
</dbReference>
<evidence type="ECO:0000256" key="3">
    <source>
        <dbReference type="RuleBase" id="RU000363"/>
    </source>
</evidence>
<dbReference type="CDD" id="cd05356">
    <property type="entry name" value="17beta-HSD1_like_SDR_c"/>
    <property type="match status" value="1"/>
</dbReference>
<accession>A0AAN7LRX1</accession>
<dbReference type="PANTHER" id="PTHR43899">
    <property type="entry name" value="RH59310P"/>
    <property type="match status" value="1"/>
</dbReference>
<keyword evidence="6" id="KW-1185">Reference proteome</keyword>
<organism evidence="5 6">
    <name type="scientific">Trapa natans</name>
    <name type="common">Water chestnut</name>
    <dbReference type="NCBI Taxonomy" id="22666"/>
    <lineage>
        <taxon>Eukaryota</taxon>
        <taxon>Viridiplantae</taxon>
        <taxon>Streptophyta</taxon>
        <taxon>Embryophyta</taxon>
        <taxon>Tracheophyta</taxon>
        <taxon>Spermatophyta</taxon>
        <taxon>Magnoliopsida</taxon>
        <taxon>eudicotyledons</taxon>
        <taxon>Gunneridae</taxon>
        <taxon>Pentapetalae</taxon>
        <taxon>rosids</taxon>
        <taxon>malvids</taxon>
        <taxon>Myrtales</taxon>
        <taxon>Lythraceae</taxon>
        <taxon>Trapa</taxon>
    </lineage>
</organism>
<name>A0AAN7LRX1_TRANT</name>
<dbReference type="InterPro" id="IPR036291">
    <property type="entry name" value="NAD(P)-bd_dom_sf"/>
</dbReference>
<dbReference type="Gene3D" id="3.40.50.720">
    <property type="entry name" value="NAD(P)-binding Rossmann-like Domain"/>
    <property type="match status" value="1"/>
</dbReference>
<dbReference type="FunFam" id="3.40.50.720:FF:000137">
    <property type="entry name" value="Hydroxysteroid (17-beta) dehydrogenase 3"/>
    <property type="match status" value="1"/>
</dbReference>
<dbReference type="SUPFAM" id="SSF51735">
    <property type="entry name" value="NAD(P)-binding Rossmann-fold domains"/>
    <property type="match status" value="1"/>
</dbReference>
<dbReference type="AlphaFoldDB" id="A0AAN7LRX1"/>
<dbReference type="Proteomes" id="UP001346149">
    <property type="component" value="Unassembled WGS sequence"/>
</dbReference>
<evidence type="ECO:0000256" key="1">
    <source>
        <dbReference type="ARBA" id="ARBA00022857"/>
    </source>
</evidence>
<dbReference type="GO" id="GO:0005783">
    <property type="term" value="C:endoplasmic reticulum"/>
    <property type="evidence" value="ECO:0007669"/>
    <property type="project" value="TreeGrafter"/>
</dbReference>
<dbReference type="InterPro" id="IPR051019">
    <property type="entry name" value="VLCFA-Steroid_DH"/>
</dbReference>
<protein>
    <submittedName>
        <fullName evidence="5">Uncharacterized protein</fullName>
    </submittedName>
</protein>
<keyword evidence="4" id="KW-0812">Transmembrane</keyword>
<keyword evidence="4" id="KW-1133">Transmembrane helix</keyword>
<feature type="transmembrane region" description="Helical" evidence="4">
    <location>
        <begin position="12"/>
        <end position="32"/>
    </location>
</feature>
<keyword evidence="4" id="KW-0472">Membrane</keyword>
<keyword evidence="1" id="KW-0521">NADP</keyword>
<reference evidence="5 6" key="1">
    <citation type="journal article" date="2023" name="Hortic Res">
        <title>Pangenome of water caltrop reveals structural variations and asymmetric subgenome divergence after allopolyploidization.</title>
        <authorList>
            <person name="Zhang X."/>
            <person name="Chen Y."/>
            <person name="Wang L."/>
            <person name="Yuan Y."/>
            <person name="Fang M."/>
            <person name="Shi L."/>
            <person name="Lu R."/>
            <person name="Comes H.P."/>
            <person name="Ma Y."/>
            <person name="Chen Y."/>
            <person name="Huang G."/>
            <person name="Zhou Y."/>
            <person name="Zheng Z."/>
            <person name="Qiu Y."/>
        </authorList>
    </citation>
    <scope>NUCLEOTIDE SEQUENCE [LARGE SCALE GENOMIC DNA]</scope>
    <source>
        <strain evidence="5">F231</strain>
    </source>
</reference>
<keyword evidence="2" id="KW-0560">Oxidoreductase</keyword>
<evidence type="ECO:0000313" key="5">
    <source>
        <dbReference type="EMBL" id="KAK4791130.1"/>
    </source>
</evidence>
<proteinExistence type="inferred from homology"/>
<comment type="similarity">
    <text evidence="3">Belongs to the short-chain dehydrogenases/reductases (SDR) family.</text>
</comment>
<dbReference type="PIRSF" id="PIRSF000126">
    <property type="entry name" value="11-beta-HSD1"/>
    <property type="match status" value="1"/>
</dbReference>
<dbReference type="PRINTS" id="PR00081">
    <property type="entry name" value="GDHRDH"/>
</dbReference>
<sequence>MSVSCKDELLLQLSWIPLISVLGLIVLLRHLVSFTRWVTITFLRAPKDLRKCYGSWAIVTGCTDGTGRAFAFKLAQRGLNLILVSRNRDKLEQLSEELLAVNENLQVRILALDFAGDISDGVREIGEMAKELDVGVLINNVGVTYPMARLFHEVEDEVWRSVVRVNVEGTVRVTRAVIPAMFQRGRGAVVSIGSGGAIVSPSNPLSAIYAATKAFVDQFSRSLHVEYKNHGIDVQCQIPLYVATKMASMVVNINKPSLFVPSPENYAEAAIRRIGYEARCMPYWSHSVQWFFARLAPEGFLDSWSLKRGIKRRARSPPLNE</sequence>
<dbReference type="EMBL" id="JAXQNO010000009">
    <property type="protein sequence ID" value="KAK4791130.1"/>
    <property type="molecule type" value="Genomic_DNA"/>
</dbReference>
<comment type="caution">
    <text evidence="5">The sequence shown here is derived from an EMBL/GenBank/DDBJ whole genome shotgun (WGS) entry which is preliminary data.</text>
</comment>
<evidence type="ECO:0000256" key="2">
    <source>
        <dbReference type="ARBA" id="ARBA00023002"/>
    </source>
</evidence>
<evidence type="ECO:0000256" key="4">
    <source>
        <dbReference type="SAM" id="Phobius"/>
    </source>
</evidence>
<dbReference type="PANTHER" id="PTHR43899:SF26">
    <property type="entry name" value="ENOYL-(ACYL CARRIER) REDUCTASE"/>
    <property type="match status" value="1"/>
</dbReference>
<gene>
    <name evidence="5" type="ORF">SAY86_031543</name>
</gene>